<reference evidence="2 3" key="1">
    <citation type="submission" date="2019-05" db="EMBL/GenBank/DDBJ databases">
        <title>Nesterenkonia sp. GY239, isolated from the Southern Atlantic Ocean.</title>
        <authorList>
            <person name="Zhang G."/>
        </authorList>
    </citation>
    <scope>NUCLEOTIDE SEQUENCE [LARGE SCALE GENOMIC DNA]</scope>
    <source>
        <strain evidence="2 3">GY239</strain>
    </source>
</reference>
<organism evidence="2 3">
    <name type="scientific">Nesterenkonia sphaerica</name>
    <dbReference type="NCBI Taxonomy" id="1804988"/>
    <lineage>
        <taxon>Bacteria</taxon>
        <taxon>Bacillati</taxon>
        <taxon>Actinomycetota</taxon>
        <taxon>Actinomycetes</taxon>
        <taxon>Micrococcales</taxon>
        <taxon>Micrococcaceae</taxon>
        <taxon>Nesterenkonia</taxon>
    </lineage>
</organism>
<accession>A0A5R8ZXM2</accession>
<dbReference type="EMBL" id="VAWA01000037">
    <property type="protein sequence ID" value="TLP70684.1"/>
    <property type="molecule type" value="Genomic_DNA"/>
</dbReference>
<name>A0A5R8ZXM2_9MICC</name>
<keyword evidence="3" id="KW-1185">Reference proteome</keyword>
<dbReference type="InterPro" id="IPR055765">
    <property type="entry name" value="DUF7341"/>
</dbReference>
<evidence type="ECO:0000259" key="1">
    <source>
        <dbReference type="Pfam" id="PF24030"/>
    </source>
</evidence>
<evidence type="ECO:0000313" key="3">
    <source>
        <dbReference type="Proteomes" id="UP000306544"/>
    </source>
</evidence>
<protein>
    <recommendedName>
        <fullName evidence="1">DUF7341 domain-containing protein</fullName>
    </recommendedName>
</protein>
<gene>
    <name evidence="2" type="ORF">FEF27_12840</name>
</gene>
<dbReference type="Proteomes" id="UP000306544">
    <property type="component" value="Unassembled WGS sequence"/>
</dbReference>
<dbReference type="OrthoDB" id="4965789at2"/>
<dbReference type="AlphaFoldDB" id="A0A5R8ZXM2"/>
<dbReference type="Pfam" id="PF24030">
    <property type="entry name" value="DUF7341"/>
    <property type="match status" value="1"/>
</dbReference>
<proteinExistence type="predicted"/>
<feature type="domain" description="DUF7341" evidence="1">
    <location>
        <begin position="5"/>
        <end position="98"/>
    </location>
</feature>
<evidence type="ECO:0000313" key="2">
    <source>
        <dbReference type="EMBL" id="TLP70684.1"/>
    </source>
</evidence>
<dbReference type="RefSeq" id="WP_138171281.1">
    <property type="nucleotide sequence ID" value="NZ_VAWA01000037.1"/>
</dbReference>
<sequence length="210" mass="23319">MPNIKLRETVHDLTRRHIRRDGLLHGQWEDALLDQLQEAVTVIGSGSGGATTETAAPANLLAVDTQNAIAEDVRDTARARGEDWQQPVKAILQHWGDHATDDDMRLTDLALDIADRIRGAIERQVKPIPLDHACPVDSCAKRHIRQQDEAGDWVKRPALLVTCRDDNGTGLGFRDWVVHCAACGAWWQGCEAIAWLGRTLIGNRDRMTTV</sequence>
<comment type="caution">
    <text evidence="2">The sequence shown here is derived from an EMBL/GenBank/DDBJ whole genome shotgun (WGS) entry which is preliminary data.</text>
</comment>